<name>A0A7J5U4H8_9BACT</name>
<evidence type="ECO:0000313" key="1">
    <source>
        <dbReference type="EMBL" id="KAB7732603.1"/>
    </source>
</evidence>
<reference evidence="1 2" key="1">
    <citation type="submission" date="2019-10" db="EMBL/GenBank/DDBJ databases">
        <title>Rudanella paleaurantiibacter sp. nov., isolated from sludge.</title>
        <authorList>
            <person name="Xu S.Q."/>
        </authorList>
    </citation>
    <scope>NUCLEOTIDE SEQUENCE [LARGE SCALE GENOMIC DNA]</scope>
    <source>
        <strain evidence="1 2">HX-22-17</strain>
    </source>
</reference>
<dbReference type="AlphaFoldDB" id="A0A7J5U4H8"/>
<dbReference type="Proteomes" id="UP000488299">
    <property type="component" value="Unassembled WGS sequence"/>
</dbReference>
<organism evidence="1 2">
    <name type="scientific">Rudanella paleaurantiibacter</name>
    <dbReference type="NCBI Taxonomy" id="2614655"/>
    <lineage>
        <taxon>Bacteria</taxon>
        <taxon>Pseudomonadati</taxon>
        <taxon>Bacteroidota</taxon>
        <taxon>Cytophagia</taxon>
        <taxon>Cytophagales</taxon>
        <taxon>Cytophagaceae</taxon>
        <taxon>Rudanella</taxon>
    </lineage>
</organism>
<protein>
    <submittedName>
        <fullName evidence="1">Uncharacterized protein</fullName>
    </submittedName>
</protein>
<dbReference type="EMBL" id="WELI01000001">
    <property type="protein sequence ID" value="KAB7732603.1"/>
    <property type="molecule type" value="Genomic_DNA"/>
</dbReference>
<accession>A0A7J5U4H8</accession>
<keyword evidence="2" id="KW-1185">Reference proteome</keyword>
<proteinExistence type="predicted"/>
<sequence>MKTLTVSDKDFIRAKQLLAQNGIPTEPEEDKPIPFLRKSKAEPGESPAAFGGIWANDERTLATIRAKAWPKRS</sequence>
<evidence type="ECO:0000313" key="2">
    <source>
        <dbReference type="Proteomes" id="UP000488299"/>
    </source>
</evidence>
<comment type="caution">
    <text evidence="1">The sequence shown here is derived from an EMBL/GenBank/DDBJ whole genome shotgun (WGS) entry which is preliminary data.</text>
</comment>
<dbReference type="RefSeq" id="WP_152122053.1">
    <property type="nucleotide sequence ID" value="NZ_WELI01000001.1"/>
</dbReference>
<gene>
    <name evidence="1" type="ORF">F5984_01200</name>
</gene>